<proteinExistence type="predicted"/>
<accession>A0A3G7TSB7</accession>
<protein>
    <submittedName>
        <fullName evidence="1">Uncharacterized protein</fullName>
    </submittedName>
</protein>
<dbReference type="AlphaFoldDB" id="A0A3G7TSB7"/>
<organism evidence="1 2">
    <name type="scientific">Pseudomonas chlororaphis</name>
    <dbReference type="NCBI Taxonomy" id="587753"/>
    <lineage>
        <taxon>Bacteria</taxon>
        <taxon>Pseudomonadati</taxon>
        <taxon>Pseudomonadota</taxon>
        <taxon>Gammaproteobacteria</taxon>
        <taxon>Pseudomonadales</taxon>
        <taxon>Pseudomonadaceae</taxon>
        <taxon>Pseudomonas</taxon>
    </lineage>
</organism>
<reference evidence="1 2" key="1">
    <citation type="submission" date="2018-03" db="EMBL/GenBank/DDBJ databases">
        <title>Diversity of phytobeneficial traits revealed by whole-genome analysis of worldwide-isolated phenazine-producing Pseudomonas spp.</title>
        <authorList>
            <person name="Biessy A."/>
            <person name="Novinscak A."/>
            <person name="Blom J."/>
            <person name="Leger G."/>
            <person name="Thomashow L.S."/>
            <person name="Cazorla F.M."/>
            <person name="Josic D."/>
            <person name="Filion M."/>
        </authorList>
    </citation>
    <scope>NUCLEOTIDE SEQUENCE [LARGE SCALE GENOMIC DNA]</scope>
    <source>
        <strain evidence="1 2">B25</strain>
    </source>
</reference>
<sequence length="592" mass="64917">MSIKKADIAKTNHQDWRDDFPRARAAGSMRRQRQHTITQGIAMTSIMDPTLRGTGRITGAFFHPAGDIAAVVSEFALLVNPPARAAYGGTGVRYRLGLYRRGEPVPFAIFDELCLPINDVGFHPTLPRIVIGAGRYDGGYLFEGELAVWNWQTGESRRPYADIPEVVRCRYDTSGERIDAWVRPWNEEWDGLDDSDWSVILDTLFLVQIDDSEAAWTARTSEVLELDPAATVAASGLPADDQSPPAGRLARWLGVPELECRSAIRDIAWLGPDRIGVTHDDCLLDIYSTDGTRLAHHTGTGYGAEILRGAGVHVHGVLVQDGPEAYRRDSRLYRLTDNGLVLVQEYDDEYTFSAASDGRLLGRRNRLRSPGSKAVDLLLDPARDNVQPVDIGHYDCFNHYIGISGAPHLFALQGTPASSHEHKYLCIVRPDGAVQRLWPLLKQDGTRASHAMECRGAYVADALGAGVVIAGQHYNPSVGDAYQGFIYRRLLERGQELWRHPTPASPGAIVHLPEAGLVVAAFLDGTLMLVDARSGQLRLNAKARIDGLPTLIHAMDARDGQLALGTVDGRIAVRPVVDLLDANDARGWVEIG</sequence>
<dbReference type="SUPFAM" id="SSF50998">
    <property type="entry name" value="Quinoprotein alcohol dehydrogenase-like"/>
    <property type="match status" value="1"/>
</dbReference>
<gene>
    <name evidence="1" type="ORF">C4K04_3652</name>
</gene>
<dbReference type="RefSeq" id="WP_241176255.1">
    <property type="nucleotide sequence ID" value="NZ_CP027753.1"/>
</dbReference>
<dbReference type="InterPro" id="IPR011047">
    <property type="entry name" value="Quinoprotein_ADH-like_sf"/>
</dbReference>
<name>A0A3G7TSB7_9PSED</name>
<dbReference type="EMBL" id="CP027753">
    <property type="protein sequence ID" value="AZE49322.1"/>
    <property type="molecule type" value="Genomic_DNA"/>
</dbReference>
<dbReference type="InterPro" id="IPR015943">
    <property type="entry name" value="WD40/YVTN_repeat-like_dom_sf"/>
</dbReference>
<evidence type="ECO:0000313" key="1">
    <source>
        <dbReference type="EMBL" id="AZE49322.1"/>
    </source>
</evidence>
<dbReference type="Proteomes" id="UP000268048">
    <property type="component" value="Chromosome"/>
</dbReference>
<dbReference type="Gene3D" id="2.130.10.10">
    <property type="entry name" value="YVTN repeat-like/Quinoprotein amine dehydrogenase"/>
    <property type="match status" value="1"/>
</dbReference>
<evidence type="ECO:0000313" key="2">
    <source>
        <dbReference type="Proteomes" id="UP000268048"/>
    </source>
</evidence>